<protein>
    <submittedName>
        <fullName evidence="2">Uncharacterized protein</fullName>
    </submittedName>
</protein>
<gene>
    <name evidence="2" type="ORF">PGTUg99_028478</name>
</gene>
<sequence>MIPSSLTETYSLNDWEKSPRPSRPFKPQRPGGFLPVFETVLSRQPGGFLPTFKNVQALNVRTIPPGHEAIGWLMQAKHSRVFCLYENHQTSSKPNPQVDHQSNDLNTGFSSIQSSNPSSSYHRHNNRPFPTSPNQPSPICSASTSINTQLPPTFLSFNSPSASDSFSLLLSTFSLSSHSSNNPINLVITSTSTPMDHLLF</sequence>
<evidence type="ECO:0000256" key="1">
    <source>
        <dbReference type="SAM" id="MobiDB-lite"/>
    </source>
</evidence>
<evidence type="ECO:0000313" key="2">
    <source>
        <dbReference type="EMBL" id="KAA1129556.1"/>
    </source>
</evidence>
<feature type="compositionally biased region" description="Polar residues" evidence="1">
    <location>
        <begin position="89"/>
        <end position="109"/>
    </location>
</feature>
<reference evidence="2 3" key="1">
    <citation type="submission" date="2019-05" db="EMBL/GenBank/DDBJ databases">
        <title>Emergence of the Ug99 lineage of the wheat stem rust pathogen through somatic hybridization.</title>
        <authorList>
            <person name="Li F."/>
            <person name="Upadhyaya N.M."/>
            <person name="Sperschneider J."/>
            <person name="Matny O."/>
            <person name="Nguyen-Phuc H."/>
            <person name="Mago R."/>
            <person name="Raley C."/>
            <person name="Miller M.E."/>
            <person name="Silverstein K.A.T."/>
            <person name="Henningsen E."/>
            <person name="Hirsch C.D."/>
            <person name="Visser B."/>
            <person name="Pretorius Z.A."/>
            <person name="Steffenson B.J."/>
            <person name="Schwessinger B."/>
            <person name="Dodds P.N."/>
            <person name="Figueroa M."/>
        </authorList>
    </citation>
    <scope>NUCLEOTIDE SEQUENCE [LARGE SCALE GENOMIC DNA]</scope>
    <source>
        <strain evidence="2 3">Ug99</strain>
    </source>
</reference>
<dbReference type="Proteomes" id="UP000325313">
    <property type="component" value="Unassembled WGS sequence"/>
</dbReference>
<feature type="region of interest" description="Disordered" evidence="1">
    <location>
        <begin position="89"/>
        <end position="138"/>
    </location>
</feature>
<dbReference type="EMBL" id="VDEP01000136">
    <property type="protein sequence ID" value="KAA1129556.1"/>
    <property type="molecule type" value="Genomic_DNA"/>
</dbReference>
<evidence type="ECO:0000313" key="3">
    <source>
        <dbReference type="Proteomes" id="UP000325313"/>
    </source>
</evidence>
<comment type="caution">
    <text evidence="2">The sequence shown here is derived from an EMBL/GenBank/DDBJ whole genome shotgun (WGS) entry which is preliminary data.</text>
</comment>
<feature type="compositionally biased region" description="Low complexity" evidence="1">
    <location>
        <begin position="110"/>
        <end position="120"/>
    </location>
</feature>
<organism evidence="2 3">
    <name type="scientific">Puccinia graminis f. sp. tritici</name>
    <dbReference type="NCBI Taxonomy" id="56615"/>
    <lineage>
        <taxon>Eukaryota</taxon>
        <taxon>Fungi</taxon>
        <taxon>Dikarya</taxon>
        <taxon>Basidiomycota</taxon>
        <taxon>Pucciniomycotina</taxon>
        <taxon>Pucciniomycetes</taxon>
        <taxon>Pucciniales</taxon>
        <taxon>Pucciniaceae</taxon>
        <taxon>Puccinia</taxon>
    </lineage>
</organism>
<proteinExistence type="predicted"/>
<dbReference type="AlphaFoldDB" id="A0A5B0RU45"/>
<accession>A0A5B0RU45</accession>
<name>A0A5B0RU45_PUCGR</name>